<evidence type="ECO:0000256" key="2">
    <source>
        <dbReference type="SAM" id="MobiDB-lite"/>
    </source>
</evidence>
<evidence type="ECO:0000259" key="3">
    <source>
        <dbReference type="PROSITE" id="PS50157"/>
    </source>
</evidence>
<feature type="region of interest" description="Disordered" evidence="2">
    <location>
        <begin position="33"/>
        <end position="61"/>
    </location>
</feature>
<sequence>MSRRKQTNPNKVHWDRVFAGLEEQARQAMMKTDFPGDLGSQRQAIQQLRDQDSSSSDNRGSRRQLIAHVYQHTAAVVSAKSYMCPVCGRALSSPGSLGRHLLIHSEDQQSNCAVCGARFTSHATFNMYPAGILLVCNNCAAYRRLLEAQTPSVRKWGPASTERASLEVRLQRLERERTAKKSRRDNETPEERERDREAMRLKRANETPEKRQARLIREREAKRLKRRLEKMDMMLRAQFGQDPSAMAALAAEMNFFQLPVSGVELDSQLLGKMAFEEQNSSSLH</sequence>
<dbReference type="GO" id="GO:0008270">
    <property type="term" value="F:zinc ion binding"/>
    <property type="evidence" value="ECO:0007669"/>
    <property type="project" value="UniProtKB-KW"/>
</dbReference>
<feature type="domain" description="C2H2-type" evidence="3">
    <location>
        <begin position="82"/>
        <end position="109"/>
    </location>
</feature>
<dbReference type="SUPFAM" id="SSF57667">
    <property type="entry name" value="beta-beta-alpha zinc fingers"/>
    <property type="match status" value="1"/>
</dbReference>
<dbReference type="EMBL" id="JAIQCJ010001602">
    <property type="protein sequence ID" value="KAJ8788624.1"/>
    <property type="molecule type" value="Genomic_DNA"/>
</dbReference>
<protein>
    <recommendedName>
        <fullName evidence="3">C2H2-type domain-containing protein</fullName>
    </recommendedName>
</protein>
<evidence type="ECO:0000256" key="1">
    <source>
        <dbReference type="PROSITE-ProRule" id="PRU00042"/>
    </source>
</evidence>
<dbReference type="AlphaFoldDB" id="A0AB34HAQ5"/>
<evidence type="ECO:0000313" key="5">
    <source>
        <dbReference type="Proteomes" id="UP001159641"/>
    </source>
</evidence>
<keyword evidence="1" id="KW-0863">Zinc-finger</keyword>
<organism evidence="4 5">
    <name type="scientific">Eschrichtius robustus</name>
    <name type="common">California gray whale</name>
    <name type="synonym">Eschrichtius gibbosus</name>
    <dbReference type="NCBI Taxonomy" id="9764"/>
    <lineage>
        <taxon>Eukaryota</taxon>
        <taxon>Metazoa</taxon>
        <taxon>Chordata</taxon>
        <taxon>Craniata</taxon>
        <taxon>Vertebrata</taxon>
        <taxon>Euteleostomi</taxon>
        <taxon>Mammalia</taxon>
        <taxon>Eutheria</taxon>
        <taxon>Laurasiatheria</taxon>
        <taxon>Artiodactyla</taxon>
        <taxon>Whippomorpha</taxon>
        <taxon>Cetacea</taxon>
        <taxon>Mysticeti</taxon>
        <taxon>Eschrichtiidae</taxon>
        <taxon>Eschrichtius</taxon>
    </lineage>
</organism>
<keyword evidence="1" id="KW-0862">Zinc</keyword>
<dbReference type="PROSITE" id="PS50157">
    <property type="entry name" value="ZINC_FINGER_C2H2_2"/>
    <property type="match status" value="1"/>
</dbReference>
<dbReference type="SMART" id="SM00355">
    <property type="entry name" value="ZnF_C2H2"/>
    <property type="match status" value="1"/>
</dbReference>
<dbReference type="Proteomes" id="UP001159641">
    <property type="component" value="Unassembled WGS sequence"/>
</dbReference>
<dbReference type="PROSITE" id="PS00028">
    <property type="entry name" value="ZINC_FINGER_C2H2_1"/>
    <property type="match status" value="1"/>
</dbReference>
<reference evidence="4 5" key="1">
    <citation type="submission" date="2022-11" db="EMBL/GenBank/DDBJ databases">
        <title>Whole genome sequence of Eschrichtius robustus ER-17-0199.</title>
        <authorList>
            <person name="Bruniche-Olsen A."/>
            <person name="Black A.N."/>
            <person name="Fields C.J."/>
            <person name="Walden K."/>
            <person name="Dewoody J.A."/>
        </authorList>
    </citation>
    <scope>NUCLEOTIDE SEQUENCE [LARGE SCALE GENOMIC DNA]</scope>
    <source>
        <strain evidence="4">ER-17-0199</strain>
        <tissue evidence="4">Blubber</tissue>
    </source>
</reference>
<keyword evidence="5" id="KW-1185">Reference proteome</keyword>
<gene>
    <name evidence="4" type="ORF">J1605_005355</name>
</gene>
<evidence type="ECO:0000313" key="4">
    <source>
        <dbReference type="EMBL" id="KAJ8788624.1"/>
    </source>
</evidence>
<dbReference type="Gene3D" id="3.30.160.60">
    <property type="entry name" value="Classic Zinc Finger"/>
    <property type="match status" value="1"/>
</dbReference>
<proteinExistence type="predicted"/>
<dbReference type="InterPro" id="IPR036236">
    <property type="entry name" value="Znf_C2H2_sf"/>
</dbReference>
<name>A0AB34HAQ5_ESCRO</name>
<feature type="region of interest" description="Disordered" evidence="2">
    <location>
        <begin position="174"/>
        <end position="212"/>
    </location>
</feature>
<keyword evidence="1" id="KW-0479">Metal-binding</keyword>
<accession>A0AB34HAQ5</accession>
<comment type="caution">
    <text evidence="4">The sequence shown here is derived from an EMBL/GenBank/DDBJ whole genome shotgun (WGS) entry which is preliminary data.</text>
</comment>
<dbReference type="InterPro" id="IPR013087">
    <property type="entry name" value="Znf_C2H2_type"/>
</dbReference>